<dbReference type="OrthoDB" id="1736942at2759"/>
<dbReference type="Proteomes" id="UP000657918">
    <property type="component" value="Chromosome 16"/>
</dbReference>
<comment type="caution">
    <text evidence="1">The sequence shown here is derived from an EMBL/GenBank/DDBJ whole genome shotgun (WGS) entry which is preliminary data.</text>
</comment>
<evidence type="ECO:0000313" key="2">
    <source>
        <dbReference type="Proteomes" id="UP000657918"/>
    </source>
</evidence>
<name>A0A835J7T6_9ROSI</name>
<protein>
    <submittedName>
        <fullName evidence="1">Uncharacterized protein</fullName>
    </submittedName>
</protein>
<gene>
    <name evidence="1" type="ORF">SADUNF_Sadunf16G0034400</name>
</gene>
<reference evidence="1 2" key="1">
    <citation type="submission" date="2020-10" db="EMBL/GenBank/DDBJ databases">
        <title>Plant Genome Project.</title>
        <authorList>
            <person name="Zhang R.-G."/>
        </authorList>
    </citation>
    <scope>NUCLEOTIDE SEQUENCE [LARGE SCALE GENOMIC DNA]</scope>
    <source>
        <strain evidence="1">FAFU-HL-1</strain>
        <tissue evidence="1">Leaf</tissue>
    </source>
</reference>
<dbReference type="EMBL" id="JADGMS010000016">
    <property type="protein sequence ID" value="KAF9664591.1"/>
    <property type="molecule type" value="Genomic_DNA"/>
</dbReference>
<dbReference type="AlphaFoldDB" id="A0A835J7T6"/>
<proteinExistence type="predicted"/>
<sequence length="66" mass="7497">MLTIEGEDEPSPFHSISFLLPMMYQITMDIEGCEALISFRGYKADMSDMVREETNLLEIVTSGFSQ</sequence>
<organism evidence="1 2">
    <name type="scientific">Salix dunnii</name>
    <dbReference type="NCBI Taxonomy" id="1413687"/>
    <lineage>
        <taxon>Eukaryota</taxon>
        <taxon>Viridiplantae</taxon>
        <taxon>Streptophyta</taxon>
        <taxon>Embryophyta</taxon>
        <taxon>Tracheophyta</taxon>
        <taxon>Spermatophyta</taxon>
        <taxon>Magnoliopsida</taxon>
        <taxon>eudicotyledons</taxon>
        <taxon>Gunneridae</taxon>
        <taxon>Pentapetalae</taxon>
        <taxon>rosids</taxon>
        <taxon>fabids</taxon>
        <taxon>Malpighiales</taxon>
        <taxon>Salicaceae</taxon>
        <taxon>Saliceae</taxon>
        <taxon>Salix</taxon>
    </lineage>
</organism>
<keyword evidence="2" id="KW-1185">Reference proteome</keyword>
<accession>A0A835J7T6</accession>
<evidence type="ECO:0000313" key="1">
    <source>
        <dbReference type="EMBL" id="KAF9664591.1"/>
    </source>
</evidence>